<organism evidence="1 2">
    <name type="scientific">Prunus yedoensis var. nudiflora</name>
    <dbReference type="NCBI Taxonomy" id="2094558"/>
    <lineage>
        <taxon>Eukaryota</taxon>
        <taxon>Viridiplantae</taxon>
        <taxon>Streptophyta</taxon>
        <taxon>Embryophyta</taxon>
        <taxon>Tracheophyta</taxon>
        <taxon>Spermatophyta</taxon>
        <taxon>Magnoliopsida</taxon>
        <taxon>eudicotyledons</taxon>
        <taxon>Gunneridae</taxon>
        <taxon>Pentapetalae</taxon>
        <taxon>rosids</taxon>
        <taxon>fabids</taxon>
        <taxon>Rosales</taxon>
        <taxon>Rosaceae</taxon>
        <taxon>Amygdaloideae</taxon>
        <taxon>Amygdaleae</taxon>
        <taxon>Prunus</taxon>
    </lineage>
</organism>
<dbReference type="AlphaFoldDB" id="A0A314ZZE0"/>
<protein>
    <submittedName>
        <fullName evidence="1">Uncharacterized protein</fullName>
    </submittedName>
</protein>
<dbReference type="Proteomes" id="UP000250321">
    <property type="component" value="Unassembled WGS sequence"/>
</dbReference>
<reference evidence="1 2" key="1">
    <citation type="submission" date="2018-02" db="EMBL/GenBank/DDBJ databases">
        <title>Draft genome of wild Prunus yedoensis var. nudiflora.</title>
        <authorList>
            <person name="Baek S."/>
            <person name="Kim J.-H."/>
            <person name="Choi K."/>
            <person name="Kim G.-B."/>
            <person name="Cho A."/>
            <person name="Jang H."/>
            <person name="Shin C.-H."/>
            <person name="Yu H.-J."/>
            <person name="Mun J.-H."/>
        </authorList>
    </citation>
    <scope>NUCLEOTIDE SEQUENCE [LARGE SCALE GENOMIC DNA]</scope>
    <source>
        <strain evidence="2">cv. Jeju island</strain>
        <tissue evidence="1">Leaf</tissue>
    </source>
</reference>
<name>A0A314ZZE0_PRUYE</name>
<sequence>MASNHVFTKLGAMNIGAHEVLNLRLRSLVSKKPMSKTLLKLDLVPIPNPNTMHSGFCCCLPDQNPLNSGSQGRLAFALIRCSTVEISKT</sequence>
<proteinExistence type="predicted"/>
<evidence type="ECO:0000313" key="2">
    <source>
        <dbReference type="Proteomes" id="UP000250321"/>
    </source>
</evidence>
<accession>A0A314ZZE0</accession>
<comment type="caution">
    <text evidence="1">The sequence shown here is derived from an EMBL/GenBank/DDBJ whole genome shotgun (WGS) entry which is preliminary data.</text>
</comment>
<dbReference type="EMBL" id="PJQY01000880">
    <property type="protein sequence ID" value="PQQ07156.1"/>
    <property type="molecule type" value="Genomic_DNA"/>
</dbReference>
<evidence type="ECO:0000313" key="1">
    <source>
        <dbReference type="EMBL" id="PQQ07156.1"/>
    </source>
</evidence>
<gene>
    <name evidence="1" type="ORF">Pyn_13675</name>
</gene>
<keyword evidence="2" id="KW-1185">Reference proteome</keyword>